<dbReference type="PANTHER" id="PTHR47165">
    <property type="entry name" value="OS03G0429900 PROTEIN"/>
    <property type="match status" value="1"/>
</dbReference>
<accession>A0A833QWM2</accession>
<dbReference type="Proteomes" id="UP000623129">
    <property type="component" value="Unassembled WGS sequence"/>
</dbReference>
<reference evidence="1" key="1">
    <citation type="submission" date="2020-01" db="EMBL/GenBank/DDBJ databases">
        <title>Genome sequence of Kobresia littledalei, the first chromosome-level genome in the family Cyperaceae.</title>
        <authorList>
            <person name="Qu G."/>
        </authorList>
    </citation>
    <scope>NUCLEOTIDE SEQUENCE</scope>
    <source>
        <strain evidence="1">C.B.Clarke</strain>
        <tissue evidence="1">Leaf</tissue>
    </source>
</reference>
<proteinExistence type="predicted"/>
<dbReference type="OrthoDB" id="593179at2759"/>
<dbReference type="InterPro" id="IPR012340">
    <property type="entry name" value="NA-bd_OB-fold"/>
</dbReference>
<dbReference type="AlphaFoldDB" id="A0A833QWM2"/>
<dbReference type="PANTHER" id="PTHR47165:SF4">
    <property type="entry name" value="OS03G0429900 PROTEIN"/>
    <property type="match status" value="1"/>
</dbReference>
<dbReference type="EMBL" id="SWLB01000018">
    <property type="protein sequence ID" value="KAF3326333.1"/>
    <property type="molecule type" value="Genomic_DNA"/>
</dbReference>
<comment type="caution">
    <text evidence="1">The sequence shown here is derived from an EMBL/GenBank/DDBJ whole genome shotgun (WGS) entry which is preliminary data.</text>
</comment>
<sequence length="223" mass="25545">MCYLLVDTEETGIEAEITKADQSLLPVKPDDGNIYLFRQFRVETPNNGYNATGHNFIMRMTKWIEALRINNLAVQPPLFYFNFKEFEDIGTTIRGSRVVVDVIGRISSIGPVEQINTQSGLTDIRDILIENIRYTTHYYEKFPNMLSLIVEVSLILRVTDGETTAKFTLIEKPAENIINKKVDMVFAESRRIGKMVPPSLENIYGKRFCLSSRSTYLSYINNV</sequence>
<protein>
    <submittedName>
        <fullName evidence="1">Uncharacterized protein</fullName>
    </submittedName>
</protein>
<dbReference type="Gene3D" id="2.40.50.140">
    <property type="entry name" value="Nucleic acid-binding proteins"/>
    <property type="match status" value="1"/>
</dbReference>
<evidence type="ECO:0000313" key="2">
    <source>
        <dbReference type="Proteomes" id="UP000623129"/>
    </source>
</evidence>
<evidence type="ECO:0000313" key="1">
    <source>
        <dbReference type="EMBL" id="KAF3326333.1"/>
    </source>
</evidence>
<keyword evidence="2" id="KW-1185">Reference proteome</keyword>
<name>A0A833QWM2_9POAL</name>
<gene>
    <name evidence="1" type="ORF">FCM35_KLT07963</name>
</gene>
<organism evidence="1 2">
    <name type="scientific">Carex littledalei</name>
    <dbReference type="NCBI Taxonomy" id="544730"/>
    <lineage>
        <taxon>Eukaryota</taxon>
        <taxon>Viridiplantae</taxon>
        <taxon>Streptophyta</taxon>
        <taxon>Embryophyta</taxon>
        <taxon>Tracheophyta</taxon>
        <taxon>Spermatophyta</taxon>
        <taxon>Magnoliopsida</taxon>
        <taxon>Liliopsida</taxon>
        <taxon>Poales</taxon>
        <taxon>Cyperaceae</taxon>
        <taxon>Cyperoideae</taxon>
        <taxon>Cariceae</taxon>
        <taxon>Carex</taxon>
        <taxon>Carex subgen. Euthyceras</taxon>
    </lineage>
</organism>